<dbReference type="GO" id="GO:0035556">
    <property type="term" value="P:intracellular signal transduction"/>
    <property type="evidence" value="ECO:0000318"/>
    <property type="project" value="GO_Central"/>
</dbReference>
<dbReference type="FunCoup" id="A0A1S4H5Z3">
    <property type="interactions" value="136"/>
</dbReference>
<reference evidence="14 15" key="1">
    <citation type="journal article" date="2002" name="Science">
        <title>The genome sequence of the malaria mosquito Anopheles gambiae.</title>
        <authorList>
            <person name="Holt R.A."/>
            <person name="Subramanian G.M."/>
            <person name="Halpern A."/>
            <person name="Sutton G.G."/>
            <person name="Charlab R."/>
            <person name="Nusskern D.R."/>
            <person name="Wincker P."/>
            <person name="Clark A.G."/>
            <person name="Ribeiro J.M."/>
            <person name="Wides R."/>
            <person name="Salzberg S.L."/>
            <person name="Loftus B."/>
            <person name="Yandell M."/>
            <person name="Majoros W.H."/>
            <person name="Rusch D.B."/>
            <person name="Lai Z."/>
            <person name="Kraft C.L."/>
            <person name="Abril J.F."/>
            <person name="Anthouard V."/>
            <person name="Arensburger P."/>
            <person name="Atkinson P.W."/>
            <person name="Baden H."/>
            <person name="de Berardinis V."/>
            <person name="Baldwin D."/>
            <person name="Benes V."/>
            <person name="Biedler J."/>
            <person name="Blass C."/>
            <person name="Bolanos R."/>
            <person name="Boscus D."/>
            <person name="Barnstead M."/>
            <person name="Cai S."/>
            <person name="Center A."/>
            <person name="Chaturverdi K."/>
            <person name="Christophides G.K."/>
            <person name="Chrystal M.A."/>
            <person name="Clamp M."/>
            <person name="Cravchik A."/>
            <person name="Curwen V."/>
            <person name="Dana A."/>
            <person name="Delcher A."/>
            <person name="Dew I."/>
            <person name="Evans C.A."/>
            <person name="Flanigan M."/>
            <person name="Grundschober-Freimoser A."/>
            <person name="Friedli L."/>
            <person name="Gu Z."/>
            <person name="Guan P."/>
            <person name="Guigo R."/>
            <person name="Hillenmeyer M.E."/>
            <person name="Hladun S.L."/>
            <person name="Hogan J.R."/>
            <person name="Hong Y.S."/>
            <person name="Hoover J."/>
            <person name="Jaillon O."/>
            <person name="Ke Z."/>
            <person name="Kodira C."/>
            <person name="Kokoza E."/>
            <person name="Koutsos A."/>
            <person name="Letunic I."/>
            <person name="Levitsky A."/>
            <person name="Liang Y."/>
            <person name="Lin J.J."/>
            <person name="Lobo N.F."/>
            <person name="Lopez J.R."/>
            <person name="Malek J.A."/>
            <person name="McIntosh T.C."/>
            <person name="Meister S."/>
            <person name="Miller J."/>
            <person name="Mobarry C."/>
            <person name="Mongin E."/>
            <person name="Murphy S.D."/>
            <person name="O'Brochta D.A."/>
            <person name="Pfannkoch C."/>
            <person name="Qi R."/>
            <person name="Regier M.A."/>
            <person name="Remington K."/>
            <person name="Shao H."/>
            <person name="Sharakhova M.V."/>
            <person name="Sitter C.D."/>
            <person name="Shetty J."/>
            <person name="Smith T.J."/>
            <person name="Strong R."/>
            <person name="Sun J."/>
            <person name="Thomasova D."/>
            <person name="Ton L.Q."/>
            <person name="Topalis P."/>
            <person name="Tu Z."/>
            <person name="Unger M.F."/>
            <person name="Walenz B."/>
            <person name="Wang A."/>
            <person name="Wang J."/>
            <person name="Wang M."/>
            <person name="Wang X."/>
            <person name="Woodford K.J."/>
            <person name="Wortman J.R."/>
            <person name="Wu M."/>
            <person name="Yao A."/>
            <person name="Zdobnov E.M."/>
            <person name="Zhang H."/>
            <person name="Zhao Q."/>
            <person name="Zhao S."/>
            <person name="Zhu S.C."/>
            <person name="Zhimulev I."/>
            <person name="Coluzzi M."/>
            <person name="della Torre A."/>
            <person name="Roth C.W."/>
            <person name="Louis C."/>
            <person name="Kalush F."/>
            <person name="Mural R.J."/>
            <person name="Myers E.W."/>
            <person name="Adams M.D."/>
            <person name="Smith H.O."/>
            <person name="Broder S."/>
            <person name="Gardner M.J."/>
            <person name="Fraser C.M."/>
            <person name="Birney E."/>
            <person name="Bork P."/>
            <person name="Brey P.T."/>
            <person name="Venter J.C."/>
            <person name="Weissenbach J."/>
            <person name="Kafatos F.C."/>
            <person name="Collins F.H."/>
            <person name="Hoffman S.L."/>
        </authorList>
    </citation>
    <scope>NUCLEOTIDE SEQUENCE [LARGE SCALE GENOMIC DNA]</scope>
    <source>
        <strain evidence="14 15">PEST</strain>
    </source>
</reference>
<dbReference type="FunFam" id="1.10.510.10:FF:000401">
    <property type="entry name" value="serine/threonine-protein kinase haspin"/>
    <property type="match status" value="1"/>
</dbReference>
<keyword evidence="15" id="KW-1185">Reference proteome</keyword>
<accession>A0A1S4H5Z3</accession>
<feature type="region of interest" description="Disordered" evidence="13">
    <location>
        <begin position="1"/>
        <end position="56"/>
    </location>
</feature>
<keyword evidence="9" id="KW-0418">Kinase</keyword>
<evidence type="ECO:0000256" key="13">
    <source>
        <dbReference type="SAM" id="MobiDB-lite"/>
    </source>
</evidence>
<dbReference type="GO" id="GO:0000278">
    <property type="term" value="P:mitotic cell cycle"/>
    <property type="evidence" value="ECO:0000318"/>
    <property type="project" value="GO_Central"/>
</dbReference>
<evidence type="ECO:0000256" key="3">
    <source>
        <dbReference type="ARBA" id="ARBA00012513"/>
    </source>
</evidence>
<evidence type="ECO:0000256" key="7">
    <source>
        <dbReference type="ARBA" id="ARBA00022679"/>
    </source>
</evidence>
<comment type="subcellular location">
    <subcellularLocation>
        <location evidence="1">Chromosome</location>
    </subcellularLocation>
    <subcellularLocation>
        <location evidence="2">Cytoplasm</location>
    </subcellularLocation>
</comment>
<dbReference type="VEuPathDB" id="VectorBase:AGAP011191"/>
<dbReference type="GO" id="GO:0072354">
    <property type="term" value="F:histone H3T3 kinase activity"/>
    <property type="evidence" value="ECO:0000318"/>
    <property type="project" value="GO_Central"/>
</dbReference>
<evidence type="ECO:0000256" key="8">
    <source>
        <dbReference type="ARBA" id="ARBA00022741"/>
    </source>
</evidence>
<dbReference type="InParanoid" id="A0A1S4H5Z3"/>
<keyword evidence="5" id="KW-0963">Cytoplasm</keyword>
<dbReference type="SMART" id="SM01331">
    <property type="entry name" value="DUF3635"/>
    <property type="match status" value="1"/>
</dbReference>
<evidence type="ECO:0000256" key="2">
    <source>
        <dbReference type="ARBA" id="ARBA00004496"/>
    </source>
</evidence>
<dbReference type="GO" id="GO:0005737">
    <property type="term" value="C:cytoplasm"/>
    <property type="evidence" value="ECO:0000318"/>
    <property type="project" value="GO_Central"/>
</dbReference>
<dbReference type="Pfam" id="PF12330">
    <property type="entry name" value="Haspin_kinase"/>
    <property type="match status" value="1"/>
</dbReference>
<dbReference type="Gene3D" id="3.30.200.20">
    <property type="entry name" value="Phosphorylase Kinase, domain 1"/>
    <property type="match status" value="1"/>
</dbReference>
<protein>
    <recommendedName>
        <fullName evidence="3">non-specific serine/threonine protein kinase</fullName>
        <ecNumber evidence="3">2.7.11.1</ecNumber>
    </recommendedName>
</protein>
<dbReference type="VEuPathDB" id="VectorBase:AGAMI1_011298"/>
<reference evidence="14" key="3">
    <citation type="submission" date="2021-01" db="UniProtKB">
        <authorList>
            <consortium name="EnsemblMetazoa"/>
        </authorList>
    </citation>
    <scope>IDENTIFICATION</scope>
    <source>
        <strain evidence="14">PEST</strain>
    </source>
</reference>
<feature type="compositionally biased region" description="Low complexity" evidence="13">
    <location>
        <begin position="14"/>
        <end position="28"/>
    </location>
</feature>
<dbReference type="GO" id="GO:0005694">
    <property type="term" value="C:chromosome"/>
    <property type="evidence" value="ECO:0007669"/>
    <property type="project" value="UniProtKB-SubCell"/>
</dbReference>
<keyword evidence="4" id="KW-0158">Chromosome</keyword>
<evidence type="ECO:0000256" key="4">
    <source>
        <dbReference type="ARBA" id="ARBA00022454"/>
    </source>
</evidence>
<dbReference type="GO" id="GO:0005524">
    <property type="term" value="F:ATP binding"/>
    <property type="evidence" value="ECO:0007669"/>
    <property type="project" value="UniProtKB-UniRule"/>
</dbReference>
<sequence length="506" mass="57375">MSAPRRSSARIRKSTLSSINSNDSSRLTGEQTTFSAVKCSKTPSKHSDRSMMPPPTAVEADATIGRVSFRPGKWRKSMSTLLKTSMCRREGACSIGGERRITMYQGPPQSNETLHDAQRLSSNTTADRPSDSHDVSVQRFVAPLSWKTVSDQRFLCPQRSKDEVMTRCGQREPISFEQVIAKMEATVERKIGEGVYGEVFLCTKANGTQSVLKLIPIEGNIPINGEKQKTFEEILSEIIISSELSDLRQQNVQFSTDGFVELRSVSCVVGEYPQRLLELWKDYNDRQGSENDSPEDFPADQLYIAFETAFGGSDLDGYRFYNAQQAFATFTQIVLALAVAEKRYDFEHRDLHTGNILIETTKVPERTYCLLGEEIVIKTHGLKATIIDYTLSRIVYSGLCLFNDLSTDEELFTAEGDYQFEIYRNMKTVLQNRWDQHAPRTNVYWLHYLLDKLTSVRNFREKTSKAHKAGMKAMKQLSDVLLQFTSVHDIVRTFFASDVLEADKEN</sequence>
<evidence type="ECO:0000256" key="6">
    <source>
        <dbReference type="ARBA" id="ARBA00022527"/>
    </source>
</evidence>
<dbReference type="SUPFAM" id="SSF56112">
    <property type="entry name" value="Protein kinase-like (PK-like)"/>
    <property type="match status" value="1"/>
</dbReference>
<proteinExistence type="predicted"/>
<dbReference type="PANTHER" id="PTHR24419:SF18">
    <property type="entry name" value="SERINE_THREONINE-PROTEIN KINASE HASPIN"/>
    <property type="match status" value="1"/>
</dbReference>
<keyword evidence="6" id="KW-0723">Serine/threonine-protein kinase</keyword>
<dbReference type="EnsemblMetazoa" id="AGAP011191-RA">
    <property type="protein sequence ID" value="AGAP011191-PA"/>
    <property type="gene ID" value="AGAP011191"/>
</dbReference>
<dbReference type="InterPro" id="IPR024604">
    <property type="entry name" value="GSG2_C"/>
</dbReference>
<evidence type="ECO:0000256" key="12">
    <source>
        <dbReference type="ARBA" id="ARBA00048679"/>
    </source>
</evidence>
<comment type="catalytic activity">
    <reaction evidence="12">
        <text>L-seryl-[protein] + ATP = O-phospho-L-seryl-[protein] + ADP + H(+)</text>
        <dbReference type="Rhea" id="RHEA:17989"/>
        <dbReference type="Rhea" id="RHEA-COMP:9863"/>
        <dbReference type="Rhea" id="RHEA-COMP:11604"/>
        <dbReference type="ChEBI" id="CHEBI:15378"/>
        <dbReference type="ChEBI" id="CHEBI:29999"/>
        <dbReference type="ChEBI" id="CHEBI:30616"/>
        <dbReference type="ChEBI" id="CHEBI:83421"/>
        <dbReference type="ChEBI" id="CHEBI:456216"/>
        <dbReference type="EC" id="2.7.11.1"/>
    </reaction>
</comment>
<dbReference type="EMBL" id="AAAB01008816">
    <property type="status" value="NOT_ANNOTATED_CDS"/>
    <property type="molecule type" value="Genomic_DNA"/>
</dbReference>
<evidence type="ECO:0000256" key="1">
    <source>
        <dbReference type="ARBA" id="ARBA00004286"/>
    </source>
</evidence>
<dbReference type="InterPro" id="IPR017441">
    <property type="entry name" value="Protein_kinase_ATP_BS"/>
</dbReference>
<comment type="catalytic activity">
    <reaction evidence="11">
        <text>L-threonyl-[protein] + ATP = O-phospho-L-threonyl-[protein] + ADP + H(+)</text>
        <dbReference type="Rhea" id="RHEA:46608"/>
        <dbReference type="Rhea" id="RHEA-COMP:11060"/>
        <dbReference type="Rhea" id="RHEA-COMP:11605"/>
        <dbReference type="ChEBI" id="CHEBI:15378"/>
        <dbReference type="ChEBI" id="CHEBI:30013"/>
        <dbReference type="ChEBI" id="CHEBI:30616"/>
        <dbReference type="ChEBI" id="CHEBI:61977"/>
        <dbReference type="ChEBI" id="CHEBI:456216"/>
        <dbReference type="EC" id="2.7.11.1"/>
    </reaction>
</comment>
<dbReference type="InterPro" id="IPR000719">
    <property type="entry name" value="Prot_kinase_dom"/>
</dbReference>
<dbReference type="GO" id="GO:0005634">
    <property type="term" value="C:nucleus"/>
    <property type="evidence" value="ECO:0000318"/>
    <property type="project" value="GO_Central"/>
</dbReference>
<evidence type="ECO:0000313" key="15">
    <source>
        <dbReference type="Proteomes" id="UP000007062"/>
    </source>
</evidence>
<keyword evidence="7" id="KW-0808">Transferase</keyword>
<name>A0A1S4H5Z3_ANOGA</name>
<dbReference type="EC" id="2.7.11.1" evidence="3"/>
<dbReference type="PANTHER" id="PTHR24419">
    <property type="entry name" value="INTERLEUKIN-1 RECEPTOR-ASSOCIATED KINASE"/>
    <property type="match status" value="1"/>
</dbReference>
<dbReference type="PROSITE" id="PS00107">
    <property type="entry name" value="PROTEIN_KINASE_ATP"/>
    <property type="match status" value="1"/>
</dbReference>
<dbReference type="PROSITE" id="PS50011">
    <property type="entry name" value="PROTEIN_KINASE_DOM"/>
    <property type="match status" value="1"/>
</dbReference>
<evidence type="ECO:0000256" key="9">
    <source>
        <dbReference type="ARBA" id="ARBA00022777"/>
    </source>
</evidence>
<evidence type="ECO:0000256" key="10">
    <source>
        <dbReference type="ARBA" id="ARBA00022840"/>
    </source>
</evidence>
<evidence type="ECO:0000313" key="14">
    <source>
        <dbReference type="EnsemblMetazoa" id="AGAP011191-PA"/>
    </source>
</evidence>
<keyword evidence="8" id="KW-0547">Nucleotide-binding</keyword>
<evidence type="ECO:0000256" key="11">
    <source>
        <dbReference type="ARBA" id="ARBA00047899"/>
    </source>
</evidence>
<keyword evidence="10" id="KW-0067">ATP-binding</keyword>
<dbReference type="InterPro" id="IPR011009">
    <property type="entry name" value="Kinase-like_dom_sf"/>
</dbReference>
<dbReference type="AlphaFoldDB" id="A0A1S4H5Z3"/>
<reference evidence="14 15" key="2">
    <citation type="journal article" date="2004" name="Trends Parasitol.">
        <title>The Anopheles gambiae genome: an update.</title>
        <authorList>
            <person name="Mongin E."/>
            <person name="Louis C."/>
            <person name="Holt R.A."/>
            <person name="Birney E."/>
            <person name="Collins F.H."/>
        </authorList>
    </citation>
    <scope>NUCLEOTIDE SEQUENCE [LARGE SCALE GENOMIC DNA]</scope>
    <source>
        <strain evidence="14 15">PEST</strain>
    </source>
</reference>
<evidence type="ECO:0000256" key="5">
    <source>
        <dbReference type="ARBA" id="ARBA00022490"/>
    </source>
</evidence>
<feature type="region of interest" description="Disordered" evidence="13">
    <location>
        <begin position="103"/>
        <end position="134"/>
    </location>
</feature>
<organism evidence="14 15">
    <name type="scientific">Anopheles gambiae</name>
    <name type="common">African malaria mosquito</name>
    <dbReference type="NCBI Taxonomy" id="7165"/>
    <lineage>
        <taxon>Eukaryota</taxon>
        <taxon>Metazoa</taxon>
        <taxon>Ecdysozoa</taxon>
        <taxon>Arthropoda</taxon>
        <taxon>Hexapoda</taxon>
        <taxon>Insecta</taxon>
        <taxon>Pterygota</taxon>
        <taxon>Neoptera</taxon>
        <taxon>Endopterygota</taxon>
        <taxon>Diptera</taxon>
        <taxon>Nematocera</taxon>
        <taxon>Culicoidea</taxon>
        <taxon>Culicidae</taxon>
        <taxon>Anophelinae</taxon>
        <taxon>Anopheles</taxon>
    </lineage>
</organism>
<dbReference type="Gene3D" id="1.10.510.10">
    <property type="entry name" value="Transferase(Phosphotransferase) domain 1"/>
    <property type="match status" value="1"/>
</dbReference>
<dbReference type="Proteomes" id="UP000007062">
    <property type="component" value="Chromosome 3L"/>
</dbReference>